<dbReference type="AlphaFoldDB" id="A0AAV9IVC9"/>
<protein>
    <submittedName>
        <fullName evidence="3">Uncharacterized protein</fullName>
    </submittedName>
</protein>
<evidence type="ECO:0000256" key="2">
    <source>
        <dbReference type="SAM" id="Phobius"/>
    </source>
</evidence>
<proteinExistence type="predicted"/>
<feature type="region of interest" description="Disordered" evidence="1">
    <location>
        <begin position="1"/>
        <end position="29"/>
    </location>
</feature>
<feature type="transmembrane region" description="Helical" evidence="2">
    <location>
        <begin position="68"/>
        <end position="86"/>
    </location>
</feature>
<gene>
    <name evidence="3" type="ORF">CDCA_CDCA07G2273</name>
</gene>
<keyword evidence="4" id="KW-1185">Reference proteome</keyword>
<evidence type="ECO:0000313" key="3">
    <source>
        <dbReference type="EMBL" id="KAK4536248.1"/>
    </source>
</evidence>
<organism evidence="3 4">
    <name type="scientific">Cyanidium caldarium</name>
    <name type="common">Red alga</name>
    <dbReference type="NCBI Taxonomy" id="2771"/>
    <lineage>
        <taxon>Eukaryota</taxon>
        <taxon>Rhodophyta</taxon>
        <taxon>Bangiophyceae</taxon>
        <taxon>Cyanidiales</taxon>
        <taxon>Cyanidiaceae</taxon>
        <taxon>Cyanidium</taxon>
    </lineage>
</organism>
<dbReference type="EMBL" id="JANCYW010000007">
    <property type="protein sequence ID" value="KAK4536248.1"/>
    <property type="molecule type" value="Genomic_DNA"/>
</dbReference>
<keyword evidence="2" id="KW-0812">Transmembrane</keyword>
<reference evidence="3 4" key="1">
    <citation type="submission" date="2022-07" db="EMBL/GenBank/DDBJ databases">
        <title>Genome-wide signatures of adaptation to extreme environments.</title>
        <authorList>
            <person name="Cho C.H."/>
            <person name="Yoon H.S."/>
        </authorList>
    </citation>
    <scope>NUCLEOTIDE SEQUENCE [LARGE SCALE GENOMIC DNA]</scope>
    <source>
        <strain evidence="3 4">DBV 063 E5</strain>
    </source>
</reference>
<comment type="caution">
    <text evidence="3">The sequence shown here is derived from an EMBL/GenBank/DDBJ whole genome shotgun (WGS) entry which is preliminary data.</text>
</comment>
<evidence type="ECO:0000256" key="1">
    <source>
        <dbReference type="SAM" id="MobiDB-lite"/>
    </source>
</evidence>
<feature type="compositionally biased region" description="Polar residues" evidence="1">
    <location>
        <begin position="15"/>
        <end position="29"/>
    </location>
</feature>
<keyword evidence="2" id="KW-1133">Transmembrane helix</keyword>
<accession>A0AAV9IVC9</accession>
<keyword evidence="2" id="KW-0472">Membrane</keyword>
<dbReference type="Proteomes" id="UP001301350">
    <property type="component" value="Unassembled WGS sequence"/>
</dbReference>
<name>A0AAV9IVC9_CYACA</name>
<sequence>MAEREGVRRRGTTRSPISSTSADTGSSHATAAARLLPDRALVSPARAAARAAPPTAAAADASWWTFPVIVRILSVIGLLFVAYQAMVTPFGAGNVRVTCSASQPLARNATDALSEEGMRALRACVAPGGPFLMVLTREEVAWVRQRFGRAVSAASSSSSSSSSWWRWPRRRVVPLWPGVGDESVWRRVACIMDALHPLDDTGKLWTKQVHTASVWRVAYVHLTKPLTETYQVSLLSRETPAASSPPDNRTAASAAIAYASHENALLMLHVPSRHTAPTASYMPARLELFQNRRRRGLQPPEANVTADATIQLERNTHVLWRGDAWHRLVDLPRLTSWVQVEYYLLDRKEWRHLFPVV</sequence>
<evidence type="ECO:0000313" key="4">
    <source>
        <dbReference type="Proteomes" id="UP001301350"/>
    </source>
</evidence>